<reference evidence="2" key="1">
    <citation type="submission" date="2020-02" db="EMBL/GenBank/DDBJ databases">
        <authorList>
            <person name="Meier V. D."/>
        </authorList>
    </citation>
    <scope>NUCLEOTIDE SEQUENCE</scope>
    <source>
        <strain evidence="2">AVDCRST_MAG14</strain>
    </source>
</reference>
<evidence type="ECO:0000313" key="2">
    <source>
        <dbReference type="EMBL" id="CAA9448345.1"/>
    </source>
</evidence>
<feature type="compositionally biased region" description="Basic and acidic residues" evidence="1">
    <location>
        <begin position="1"/>
        <end position="11"/>
    </location>
</feature>
<gene>
    <name evidence="2" type="ORF">AVDCRST_MAG14-634</name>
</gene>
<feature type="region of interest" description="Disordered" evidence="1">
    <location>
        <begin position="1"/>
        <end position="33"/>
    </location>
</feature>
<dbReference type="EMBL" id="CADCVG010000029">
    <property type="protein sequence ID" value="CAA9448345.1"/>
    <property type="molecule type" value="Genomic_DNA"/>
</dbReference>
<evidence type="ECO:0000256" key="1">
    <source>
        <dbReference type="SAM" id="MobiDB-lite"/>
    </source>
</evidence>
<dbReference type="AlphaFoldDB" id="A0A6J4QLE4"/>
<name>A0A6J4QLE4_9ACTN</name>
<feature type="non-terminal residue" evidence="2">
    <location>
        <position position="1"/>
    </location>
</feature>
<proteinExistence type="predicted"/>
<accession>A0A6J4QLE4</accession>
<organism evidence="2">
    <name type="scientific">uncultured Rubrobacteraceae bacterium</name>
    <dbReference type="NCBI Taxonomy" id="349277"/>
    <lineage>
        <taxon>Bacteria</taxon>
        <taxon>Bacillati</taxon>
        <taxon>Actinomycetota</taxon>
        <taxon>Rubrobacteria</taxon>
        <taxon>Rubrobacterales</taxon>
        <taxon>Rubrobacteraceae</taxon>
        <taxon>environmental samples</taxon>
    </lineage>
</organism>
<feature type="compositionally biased region" description="Low complexity" evidence="1">
    <location>
        <begin position="21"/>
        <end position="33"/>
    </location>
</feature>
<protein>
    <submittedName>
        <fullName evidence="2">Uncharacterized protein</fullName>
    </submittedName>
</protein>
<feature type="non-terminal residue" evidence="2">
    <location>
        <position position="33"/>
    </location>
</feature>
<sequence length="33" mass="3789">PRTNKRSDPGSRLRHPRRGRPGPSSLGRVRLRL</sequence>